<dbReference type="EMBL" id="BMLP01000003">
    <property type="protein sequence ID" value="GGO33034.1"/>
    <property type="molecule type" value="Genomic_DNA"/>
</dbReference>
<organism evidence="2 3">
    <name type="scientific">Gemmobacter aquaticus</name>
    <dbReference type="NCBI Taxonomy" id="490185"/>
    <lineage>
        <taxon>Bacteria</taxon>
        <taxon>Pseudomonadati</taxon>
        <taxon>Pseudomonadota</taxon>
        <taxon>Alphaproteobacteria</taxon>
        <taxon>Rhodobacterales</taxon>
        <taxon>Paracoccaceae</taxon>
        <taxon>Gemmobacter</taxon>
    </lineage>
</organism>
<dbReference type="InterPro" id="IPR036182">
    <property type="entry name" value="PCuAC_sf"/>
</dbReference>
<feature type="chain" id="PRO_5037479125" description="Copper(I)-binding protein" evidence="1">
    <location>
        <begin position="20"/>
        <end position="176"/>
    </location>
</feature>
<name>A0A918DD43_9RHOB</name>
<proteinExistence type="predicted"/>
<dbReference type="Proteomes" id="UP000598196">
    <property type="component" value="Unassembled WGS sequence"/>
</dbReference>
<dbReference type="SUPFAM" id="SSF110087">
    <property type="entry name" value="DR1885-like metal-binding protein"/>
    <property type="match status" value="1"/>
</dbReference>
<dbReference type="OrthoDB" id="9796962at2"/>
<dbReference type="InterPro" id="IPR058248">
    <property type="entry name" value="Lxx211020-like"/>
</dbReference>
<dbReference type="AlphaFoldDB" id="A0A918DD43"/>
<dbReference type="PANTHER" id="PTHR36302">
    <property type="entry name" value="BLR7088 PROTEIN"/>
    <property type="match status" value="1"/>
</dbReference>
<gene>
    <name evidence="2" type="ORF">GCM10010991_21760</name>
</gene>
<feature type="signal peptide" evidence="1">
    <location>
        <begin position="1"/>
        <end position="19"/>
    </location>
</feature>
<keyword evidence="3" id="KW-1185">Reference proteome</keyword>
<protein>
    <recommendedName>
        <fullName evidence="4">Copper(I)-binding protein</fullName>
    </recommendedName>
</protein>
<sequence>MTRAFGLLAALMISTPLYAHSVREGDIEIIHPNIPQPAVGAKAAAGYMGISNEGDRPDRLIAVETPVAKSAMLHQSTVNADGVATMSHVDGIEVPAVDTVMLEPGGYHIMLMGLTQPLVEGQMVPGVLVFEHAGRVEIEFMIDPRGGIDHSTMDHTAMGHGADQPAGGHGLNHGAP</sequence>
<dbReference type="InterPro" id="IPR007410">
    <property type="entry name" value="LpqE-like"/>
</dbReference>
<comment type="caution">
    <text evidence="2">The sequence shown here is derived from an EMBL/GenBank/DDBJ whole genome shotgun (WGS) entry which is preliminary data.</text>
</comment>
<reference evidence="2 3" key="1">
    <citation type="journal article" date="2014" name="Int. J. Syst. Evol. Microbiol.">
        <title>Complete genome sequence of Corynebacterium casei LMG S-19264T (=DSM 44701T), isolated from a smear-ripened cheese.</title>
        <authorList>
            <consortium name="US DOE Joint Genome Institute (JGI-PGF)"/>
            <person name="Walter F."/>
            <person name="Albersmeier A."/>
            <person name="Kalinowski J."/>
            <person name="Ruckert C."/>
        </authorList>
    </citation>
    <scope>NUCLEOTIDE SEQUENCE [LARGE SCALE GENOMIC DNA]</scope>
    <source>
        <strain evidence="2 3">CGMCC 1.7029</strain>
    </source>
</reference>
<dbReference type="PANTHER" id="PTHR36302:SF1">
    <property type="entry name" value="COPPER CHAPERONE PCU(A)C"/>
    <property type="match status" value="1"/>
</dbReference>
<dbReference type="Pfam" id="PF04314">
    <property type="entry name" value="PCuAC"/>
    <property type="match status" value="1"/>
</dbReference>
<dbReference type="RefSeq" id="WP_146286886.1">
    <property type="nucleotide sequence ID" value="NZ_BMLP01000003.1"/>
</dbReference>
<dbReference type="Gene3D" id="2.60.40.1890">
    <property type="entry name" value="PCu(A)C copper chaperone"/>
    <property type="match status" value="1"/>
</dbReference>
<keyword evidence="1" id="KW-0732">Signal</keyword>
<evidence type="ECO:0000313" key="2">
    <source>
        <dbReference type="EMBL" id="GGO33034.1"/>
    </source>
</evidence>
<evidence type="ECO:0000256" key="1">
    <source>
        <dbReference type="SAM" id="SignalP"/>
    </source>
</evidence>
<evidence type="ECO:0008006" key="4">
    <source>
        <dbReference type="Google" id="ProtNLM"/>
    </source>
</evidence>
<accession>A0A918DD43</accession>
<evidence type="ECO:0000313" key="3">
    <source>
        <dbReference type="Proteomes" id="UP000598196"/>
    </source>
</evidence>